<sequence length="86" mass="10088">MRHQISKLFLQVLNFIVLCFQSILLPAKVEVQGDNKAKYSTKRCISWFTAIHPPQHKTRLLYKIFFSLLKPCMDQLFSGFTPRSSR</sequence>
<proteinExistence type="predicted"/>
<protein>
    <submittedName>
        <fullName evidence="2">BRCA1-associated protein</fullName>
    </submittedName>
</protein>
<organism evidence="2">
    <name type="scientific">Rhizophora mucronata</name>
    <name type="common">Asiatic mangrove</name>
    <dbReference type="NCBI Taxonomy" id="61149"/>
    <lineage>
        <taxon>Eukaryota</taxon>
        <taxon>Viridiplantae</taxon>
        <taxon>Streptophyta</taxon>
        <taxon>Embryophyta</taxon>
        <taxon>Tracheophyta</taxon>
        <taxon>Spermatophyta</taxon>
        <taxon>Magnoliopsida</taxon>
        <taxon>eudicotyledons</taxon>
        <taxon>Gunneridae</taxon>
        <taxon>Pentapetalae</taxon>
        <taxon>rosids</taxon>
        <taxon>fabids</taxon>
        <taxon>Malpighiales</taxon>
        <taxon>Rhizophoraceae</taxon>
        <taxon>Rhizophora</taxon>
    </lineage>
</organism>
<feature type="chain" id="PRO_5015138120" evidence="1">
    <location>
        <begin position="22"/>
        <end position="86"/>
    </location>
</feature>
<keyword evidence="1" id="KW-0732">Signal</keyword>
<evidence type="ECO:0000256" key="1">
    <source>
        <dbReference type="SAM" id="SignalP"/>
    </source>
</evidence>
<name>A0A2P2LAF9_RHIMU</name>
<feature type="signal peptide" evidence="1">
    <location>
        <begin position="1"/>
        <end position="21"/>
    </location>
</feature>
<evidence type="ECO:0000313" key="2">
    <source>
        <dbReference type="EMBL" id="MBX14953.1"/>
    </source>
</evidence>
<dbReference type="EMBL" id="GGEC01034469">
    <property type="protein sequence ID" value="MBX14953.1"/>
    <property type="molecule type" value="Transcribed_RNA"/>
</dbReference>
<reference evidence="2" key="1">
    <citation type="submission" date="2018-02" db="EMBL/GenBank/DDBJ databases">
        <title>Rhizophora mucronata_Transcriptome.</title>
        <authorList>
            <person name="Meera S.P."/>
            <person name="Sreeshan A."/>
            <person name="Augustine A."/>
        </authorList>
    </citation>
    <scope>NUCLEOTIDE SEQUENCE</scope>
    <source>
        <tissue evidence="2">Leaf</tissue>
    </source>
</reference>
<dbReference type="AlphaFoldDB" id="A0A2P2LAF9"/>
<accession>A0A2P2LAF9</accession>